<dbReference type="Proteomes" id="UP000265882">
    <property type="component" value="Unassembled WGS sequence"/>
</dbReference>
<keyword evidence="1 2" id="KW-0808">Transferase</keyword>
<sequence length="340" mass="39028">MKSARKPTVHILYEFVDGPWGGANQFLRALRERLRRMEVYEEDPQEADIIIFNSNPANCEARGTECFKYRRFFKKTIINRVGGPILLARGSDFLMDKAIYLFNSSFCDGTIFQSSRSMQENLKLGMRPKPQVVVIPNAPDPAIFHPATSRLPRQNERIRLITTSWSPNMRKGFDILQFLDDNLDFQKYILSFYGNSPVQFRNIKMFSSVSSRELADILRSQDIYLATSVYEACSNSLLEALHCGIPAVARIGGADRELVGEGGILFTDQTDVIEAIEAVAQNLETFRKNIKPVHLQEVSERYYEFCRRTHETTCEEKKKARYLDLLHMKAILYKRKATSA</sequence>
<protein>
    <submittedName>
        <fullName evidence="2">Glycosyltransferase</fullName>
    </submittedName>
</protein>
<organism evidence="2 3">
    <name type="scientific">Abyssobacteria bacterium (strain SURF_5)</name>
    <dbReference type="NCBI Taxonomy" id="2093360"/>
    <lineage>
        <taxon>Bacteria</taxon>
        <taxon>Pseudomonadati</taxon>
        <taxon>Candidatus Hydrogenedentota</taxon>
        <taxon>Candidatus Abyssobacteria</taxon>
    </lineage>
</organism>
<dbReference type="Gene3D" id="3.40.50.2000">
    <property type="entry name" value="Glycogen Phosphorylase B"/>
    <property type="match status" value="1"/>
</dbReference>
<evidence type="ECO:0000313" key="2">
    <source>
        <dbReference type="EMBL" id="RJP20552.1"/>
    </source>
</evidence>
<dbReference type="Pfam" id="PF13692">
    <property type="entry name" value="Glyco_trans_1_4"/>
    <property type="match status" value="1"/>
</dbReference>
<gene>
    <name evidence="2" type="ORF">C4520_11340</name>
</gene>
<dbReference type="CDD" id="cd03801">
    <property type="entry name" value="GT4_PimA-like"/>
    <property type="match status" value="1"/>
</dbReference>
<proteinExistence type="predicted"/>
<dbReference type="PANTHER" id="PTHR46401">
    <property type="entry name" value="GLYCOSYLTRANSFERASE WBBK-RELATED"/>
    <property type="match status" value="1"/>
</dbReference>
<reference evidence="2 3" key="1">
    <citation type="journal article" date="2017" name="ISME J.">
        <title>Energy and carbon metabolisms in a deep terrestrial subsurface fluid microbial community.</title>
        <authorList>
            <person name="Momper L."/>
            <person name="Jungbluth S.P."/>
            <person name="Lee M.D."/>
            <person name="Amend J.P."/>
        </authorList>
    </citation>
    <scope>NUCLEOTIDE SEQUENCE [LARGE SCALE GENOMIC DNA]</scope>
    <source>
        <strain evidence="2">SURF_5</strain>
    </source>
</reference>
<accession>A0A3A4NNC8</accession>
<evidence type="ECO:0000313" key="3">
    <source>
        <dbReference type="Proteomes" id="UP000265882"/>
    </source>
</evidence>
<dbReference type="GO" id="GO:0016757">
    <property type="term" value="F:glycosyltransferase activity"/>
    <property type="evidence" value="ECO:0007669"/>
    <property type="project" value="TreeGrafter"/>
</dbReference>
<comment type="caution">
    <text evidence="2">The sequence shown here is derived from an EMBL/GenBank/DDBJ whole genome shotgun (WGS) entry which is preliminary data.</text>
</comment>
<dbReference type="EMBL" id="QZKU01000076">
    <property type="protein sequence ID" value="RJP20552.1"/>
    <property type="molecule type" value="Genomic_DNA"/>
</dbReference>
<dbReference type="PANTHER" id="PTHR46401:SF2">
    <property type="entry name" value="GLYCOSYLTRANSFERASE WBBK-RELATED"/>
    <property type="match status" value="1"/>
</dbReference>
<dbReference type="GO" id="GO:0009103">
    <property type="term" value="P:lipopolysaccharide biosynthetic process"/>
    <property type="evidence" value="ECO:0007669"/>
    <property type="project" value="TreeGrafter"/>
</dbReference>
<evidence type="ECO:0000256" key="1">
    <source>
        <dbReference type="ARBA" id="ARBA00022679"/>
    </source>
</evidence>
<dbReference type="SUPFAM" id="SSF53756">
    <property type="entry name" value="UDP-Glycosyltransferase/glycogen phosphorylase"/>
    <property type="match status" value="1"/>
</dbReference>
<dbReference type="AlphaFoldDB" id="A0A3A4NNC8"/>
<name>A0A3A4NNC8_ABYX5</name>